<evidence type="ECO:0000313" key="2">
    <source>
        <dbReference type="EMBL" id="AKB74492.1"/>
    </source>
</evidence>
<feature type="transmembrane region" description="Helical" evidence="1">
    <location>
        <begin position="66"/>
        <end position="86"/>
    </location>
</feature>
<accession>A0A0E3S5I4</accession>
<evidence type="ECO:0000313" key="3">
    <source>
        <dbReference type="Proteomes" id="UP000033072"/>
    </source>
</evidence>
<keyword evidence="3" id="KW-1185">Reference proteome</keyword>
<organism evidence="2 3">
    <name type="scientific">Methanosarcina lacustris Z-7289</name>
    <dbReference type="NCBI Taxonomy" id="1434111"/>
    <lineage>
        <taxon>Archaea</taxon>
        <taxon>Methanobacteriati</taxon>
        <taxon>Methanobacteriota</taxon>
        <taxon>Stenosarchaea group</taxon>
        <taxon>Methanomicrobia</taxon>
        <taxon>Methanosarcinales</taxon>
        <taxon>Methanosarcinaceae</taxon>
        <taxon>Methanosarcina</taxon>
    </lineage>
</organism>
<keyword evidence="1" id="KW-0812">Transmembrane</keyword>
<dbReference type="Proteomes" id="UP000033072">
    <property type="component" value="Chromosome"/>
</dbReference>
<dbReference type="PATRIC" id="fig|1434111.4.peg.1596"/>
<dbReference type="AlphaFoldDB" id="A0A0E3S5I4"/>
<keyword evidence="1" id="KW-0472">Membrane</keyword>
<dbReference type="KEGG" id="mls:MSLAZ_1231"/>
<reference evidence="2 3" key="1">
    <citation type="submission" date="2014-07" db="EMBL/GenBank/DDBJ databases">
        <title>Methanogenic archaea and the global carbon cycle.</title>
        <authorList>
            <person name="Henriksen J.R."/>
            <person name="Luke J."/>
            <person name="Reinhart S."/>
            <person name="Benedict M.N."/>
            <person name="Youngblut N.D."/>
            <person name="Metcalf M.E."/>
            <person name="Whitaker R.J."/>
            <person name="Metcalf W.W."/>
        </authorList>
    </citation>
    <scope>NUCLEOTIDE SEQUENCE [LARGE SCALE GENOMIC DNA]</scope>
    <source>
        <strain evidence="2 3">Z-7289</strain>
    </source>
</reference>
<gene>
    <name evidence="2" type="ORF">MSLAZ_1231</name>
</gene>
<dbReference type="EMBL" id="CP009515">
    <property type="protein sequence ID" value="AKB74492.1"/>
    <property type="molecule type" value="Genomic_DNA"/>
</dbReference>
<sequence length="102" mass="11794">MKNSLFQVSSFFLLFKSLLSSFRSLFFLLLLSLFNGPPGKLAEASYYLWIEKRFSDSKGIFLSSGRGLIVFDLTLYECRFISYLFYCRRLATARRGAEEKTG</sequence>
<name>A0A0E3S5I4_9EURY</name>
<protein>
    <submittedName>
        <fullName evidence="2">Uncharacterized protein</fullName>
    </submittedName>
</protein>
<keyword evidence="1" id="KW-1133">Transmembrane helix</keyword>
<dbReference type="HOGENOM" id="CLU_2271065_0_0_2"/>
<proteinExistence type="predicted"/>
<evidence type="ECO:0000256" key="1">
    <source>
        <dbReference type="SAM" id="Phobius"/>
    </source>
</evidence>